<organism evidence="1 2">
    <name type="scientific">Saccharomonospora azurea NA-128</name>
    <dbReference type="NCBI Taxonomy" id="882081"/>
    <lineage>
        <taxon>Bacteria</taxon>
        <taxon>Bacillati</taxon>
        <taxon>Actinomycetota</taxon>
        <taxon>Actinomycetes</taxon>
        <taxon>Pseudonocardiales</taxon>
        <taxon>Pseudonocardiaceae</taxon>
        <taxon>Saccharomonospora</taxon>
    </lineage>
</organism>
<dbReference type="OrthoDB" id="3627316at2"/>
<evidence type="ECO:0000313" key="2">
    <source>
        <dbReference type="Proteomes" id="UP000004705"/>
    </source>
</evidence>
<proteinExistence type="predicted"/>
<name>H8GEA4_9PSEU</name>
<gene>
    <name evidence="1" type="ORF">SacazDRAFT_04136</name>
</gene>
<protein>
    <submittedName>
        <fullName evidence="1">Uncharacterized protein</fullName>
    </submittedName>
</protein>
<dbReference type="AlphaFoldDB" id="H8GEA4"/>
<keyword evidence="2" id="KW-1185">Reference proteome</keyword>
<dbReference type="EMBL" id="CM001466">
    <property type="protein sequence ID" value="EHY90986.1"/>
    <property type="molecule type" value="Genomic_DNA"/>
</dbReference>
<evidence type="ECO:0000313" key="1">
    <source>
        <dbReference type="EMBL" id="EHY90986.1"/>
    </source>
</evidence>
<reference evidence="1 2" key="1">
    <citation type="journal article" date="2012" name="Stand. Genomic Sci.">
        <title>Genome sequence of the soil bacterium Saccharomonospora azurea type strain (NA-128(T)).</title>
        <authorList>
            <person name="Klenk H.P."/>
            <person name="Held B."/>
            <person name="Lucas S."/>
            <person name="Lapidus A."/>
            <person name="Copeland A."/>
            <person name="Hammon N."/>
            <person name="Pitluck S."/>
            <person name="Goodwin L.A."/>
            <person name="Han C."/>
            <person name="Tapia R."/>
            <person name="Brambilla E.M."/>
            <person name="Potter G."/>
            <person name="Land M."/>
            <person name="Ivanova N."/>
            <person name="Rohde M."/>
            <person name="Goker M."/>
            <person name="Detter J.C."/>
            <person name="Kyrpides N.C."/>
            <person name="Woyke T."/>
        </authorList>
    </citation>
    <scope>NUCLEOTIDE SEQUENCE [LARGE SCALE GENOMIC DNA]</scope>
    <source>
        <strain evidence="1 2">NA-128</strain>
    </source>
</reference>
<sequence length="161" mass="17381">MNPGGADVRDLTERMVEVVRSEDVDQLARLLAQVVDPQGTRSELFTPVLTRLVGSIAGALRRRADEDSTRAADGVDGAPIFTAELVDTVDDDVAIDELDPALRAVLRAVLADLNGDAESTRIQLHLVSSDREPLARLDALWHALLWASMLGEDSGRSAGRE</sequence>
<accession>H8GEA4</accession>
<dbReference type="RefSeq" id="WP_005444683.1">
    <property type="nucleotide sequence ID" value="NZ_CM001466.1"/>
</dbReference>
<dbReference type="HOGENOM" id="CLU_1711961_0_0_11"/>
<dbReference type="Proteomes" id="UP000004705">
    <property type="component" value="Chromosome"/>
</dbReference>